<feature type="transmembrane region" description="Helical" evidence="7">
    <location>
        <begin position="90"/>
        <end position="111"/>
    </location>
</feature>
<sequence length="511" mass="56288">MDSKKNKIPIDKTIFLGALLLMVLVSMACLVFPDEALGVSSILRNFVIEKFDWFFLIFGLGVFVICVFVGGSRFGRIRLGGEGEKPAYRFYSWLSMIFFSAIGSSAILWSVCEPLNYIASPPFGYAPYSLEAFNIAIPYGLFHWGPVAWSFYALSGLVVSYYFLVLGRKNLKISGVMSELIGERAALGAVGKGIDIATIFATFCTFAPALGLGVPLLTVLICQLTGLPNTTELQMLVLMIWMFIFSISVYRGLDKGIKILSDINMYLLIAVILLIFLAGGPGYILSASVEEFGTLVTNFIRMNSYSDVFGGGTFAQDWTVFYWSWWVASVPFMAIFIARVSKGRTIRELIFGIMGAGSAGTMTIFCVFGNYALKLQHSGVVDLAKINMEQGSDYAVLAMLNQLPFKNLIMIGVILLYFVFLATCVDSCAFTMGCIASREMTDHSQPARWNRLSWSIAIAILGVAVLKLGGGIQALQTFVIVVGLPSAILVIAMTRLLYRWLKEHRETPSEK</sequence>
<evidence type="ECO:0000313" key="9">
    <source>
        <dbReference type="Proteomes" id="UP000199652"/>
    </source>
</evidence>
<proteinExistence type="predicted"/>
<feature type="transmembrane region" description="Helical" evidence="7">
    <location>
        <begin position="350"/>
        <end position="373"/>
    </location>
</feature>
<feature type="transmembrane region" description="Helical" evidence="7">
    <location>
        <begin position="478"/>
        <end position="498"/>
    </location>
</feature>
<dbReference type="EMBL" id="FNOU01000008">
    <property type="protein sequence ID" value="SDX83801.1"/>
    <property type="molecule type" value="Genomic_DNA"/>
</dbReference>
<evidence type="ECO:0000256" key="3">
    <source>
        <dbReference type="ARBA" id="ARBA00022475"/>
    </source>
</evidence>
<feature type="transmembrane region" description="Helical" evidence="7">
    <location>
        <begin position="196"/>
        <end position="221"/>
    </location>
</feature>
<name>A0A1H3EYI5_EUBBA</name>
<keyword evidence="6 7" id="KW-0472">Membrane</keyword>
<evidence type="ECO:0000256" key="7">
    <source>
        <dbReference type="SAM" id="Phobius"/>
    </source>
</evidence>
<keyword evidence="2" id="KW-0813">Transport</keyword>
<protein>
    <submittedName>
        <fullName evidence="8">Betaine/carnitine transporter, BCCT family</fullName>
    </submittedName>
</protein>
<evidence type="ECO:0000256" key="4">
    <source>
        <dbReference type="ARBA" id="ARBA00022692"/>
    </source>
</evidence>
<dbReference type="InterPro" id="IPR018093">
    <property type="entry name" value="BCCT_CS"/>
</dbReference>
<dbReference type="PANTHER" id="PTHR30047">
    <property type="entry name" value="HIGH-AFFINITY CHOLINE TRANSPORT PROTEIN-RELATED"/>
    <property type="match status" value="1"/>
</dbReference>
<dbReference type="PROSITE" id="PS51257">
    <property type="entry name" value="PROKAR_LIPOPROTEIN"/>
    <property type="match status" value="1"/>
</dbReference>
<organism evidence="8 9">
    <name type="scientific">Eubacterium barkeri</name>
    <name type="common">Clostridium barkeri</name>
    <dbReference type="NCBI Taxonomy" id="1528"/>
    <lineage>
        <taxon>Bacteria</taxon>
        <taxon>Bacillati</taxon>
        <taxon>Bacillota</taxon>
        <taxon>Clostridia</taxon>
        <taxon>Eubacteriales</taxon>
        <taxon>Eubacteriaceae</taxon>
        <taxon>Eubacterium</taxon>
    </lineage>
</organism>
<evidence type="ECO:0000313" key="8">
    <source>
        <dbReference type="EMBL" id="SDX83801.1"/>
    </source>
</evidence>
<dbReference type="Proteomes" id="UP000199652">
    <property type="component" value="Unassembled WGS sequence"/>
</dbReference>
<keyword evidence="4 7" id="KW-0812">Transmembrane</keyword>
<dbReference type="AlphaFoldDB" id="A0A1H3EYI5"/>
<dbReference type="GO" id="GO:0005886">
    <property type="term" value="C:plasma membrane"/>
    <property type="evidence" value="ECO:0007669"/>
    <property type="project" value="UniProtKB-SubCell"/>
</dbReference>
<dbReference type="RefSeq" id="WP_176770849.1">
    <property type="nucleotide sequence ID" value="NZ_FNOU01000008.1"/>
</dbReference>
<feature type="transmembrane region" description="Helical" evidence="7">
    <location>
        <begin position="53"/>
        <end position="70"/>
    </location>
</feature>
<dbReference type="PROSITE" id="PS01303">
    <property type="entry name" value="BCCT"/>
    <property type="match status" value="1"/>
</dbReference>
<dbReference type="Pfam" id="PF02028">
    <property type="entry name" value="BCCT"/>
    <property type="match status" value="1"/>
</dbReference>
<accession>A0A1H3EYI5</accession>
<dbReference type="STRING" id="1528.SAMN04488579_108101"/>
<feature type="transmembrane region" description="Helical" evidence="7">
    <location>
        <begin position="149"/>
        <end position="167"/>
    </location>
</feature>
<evidence type="ECO:0000256" key="6">
    <source>
        <dbReference type="ARBA" id="ARBA00023136"/>
    </source>
</evidence>
<evidence type="ECO:0000256" key="1">
    <source>
        <dbReference type="ARBA" id="ARBA00004651"/>
    </source>
</evidence>
<feature type="transmembrane region" description="Helical" evidence="7">
    <location>
        <begin position="408"/>
        <end position="431"/>
    </location>
</feature>
<dbReference type="PANTHER" id="PTHR30047:SF11">
    <property type="entry name" value="L-CARNITINE_GAMMA-BUTYROBETAINE ANTIPORTER"/>
    <property type="match status" value="1"/>
</dbReference>
<feature type="transmembrane region" description="Helical" evidence="7">
    <location>
        <begin position="452"/>
        <end position="472"/>
    </location>
</feature>
<dbReference type="NCBIfam" id="TIGR00842">
    <property type="entry name" value="bcct"/>
    <property type="match status" value="1"/>
</dbReference>
<feature type="transmembrane region" description="Helical" evidence="7">
    <location>
        <begin position="265"/>
        <end position="285"/>
    </location>
</feature>
<keyword evidence="5 7" id="KW-1133">Transmembrane helix</keyword>
<gene>
    <name evidence="8" type="ORF">SAMN04488579_108101</name>
</gene>
<feature type="transmembrane region" description="Helical" evidence="7">
    <location>
        <begin position="233"/>
        <end position="253"/>
    </location>
</feature>
<keyword evidence="9" id="KW-1185">Reference proteome</keyword>
<evidence type="ECO:0000256" key="5">
    <source>
        <dbReference type="ARBA" id="ARBA00022989"/>
    </source>
</evidence>
<feature type="transmembrane region" description="Helical" evidence="7">
    <location>
        <begin position="12"/>
        <end position="33"/>
    </location>
</feature>
<dbReference type="GO" id="GO:0022857">
    <property type="term" value="F:transmembrane transporter activity"/>
    <property type="evidence" value="ECO:0007669"/>
    <property type="project" value="InterPro"/>
</dbReference>
<reference evidence="9" key="1">
    <citation type="submission" date="2016-10" db="EMBL/GenBank/DDBJ databases">
        <authorList>
            <person name="Varghese N."/>
            <person name="Submissions S."/>
        </authorList>
    </citation>
    <scope>NUCLEOTIDE SEQUENCE [LARGE SCALE GENOMIC DNA]</scope>
    <source>
        <strain evidence="9">VPI 5359</strain>
    </source>
</reference>
<comment type="subcellular location">
    <subcellularLocation>
        <location evidence="1">Cell membrane</location>
        <topology evidence="1">Multi-pass membrane protein</topology>
    </subcellularLocation>
</comment>
<keyword evidence="3" id="KW-1003">Cell membrane</keyword>
<evidence type="ECO:0000256" key="2">
    <source>
        <dbReference type="ARBA" id="ARBA00022448"/>
    </source>
</evidence>
<feature type="transmembrane region" description="Helical" evidence="7">
    <location>
        <begin position="320"/>
        <end position="338"/>
    </location>
</feature>
<dbReference type="InterPro" id="IPR000060">
    <property type="entry name" value="BCCT_transptr"/>
</dbReference>